<proteinExistence type="predicted"/>
<protein>
    <submittedName>
        <fullName evidence="2">ESPR domain-containing protein</fullName>
    </submittedName>
</protein>
<reference evidence="2 3" key="1">
    <citation type="submission" date="2021-07" db="EMBL/GenBank/DDBJ databases">
        <title>FDA dAtabase for Regulatory Grade micrObial Sequences (FDA-ARGOS): Supporting development and validation of Infectious Disease Dx tests.</title>
        <authorList>
            <person name="Sproer C."/>
            <person name="Gronow S."/>
            <person name="Severitt S."/>
            <person name="Schroder I."/>
            <person name="Tallon L."/>
            <person name="Sadzewicz L."/>
            <person name="Zhao X."/>
            <person name="Boylan J."/>
            <person name="Ott S."/>
            <person name="Bowen H."/>
            <person name="Vavikolanu K."/>
            <person name="Mehta A."/>
            <person name="Aluvathingal J."/>
            <person name="Nadendla S."/>
            <person name="Lowell S."/>
            <person name="Myers T."/>
            <person name="Yan Y."/>
        </authorList>
    </citation>
    <scope>NUCLEOTIDE SEQUENCE [LARGE SCALE GENOMIC DNA]</scope>
    <source>
        <strain evidence="2 3">FDAARGOS_1401</strain>
    </source>
</reference>
<dbReference type="InterPro" id="IPR024973">
    <property type="entry name" value="ESPR"/>
</dbReference>
<evidence type="ECO:0000313" key="2">
    <source>
        <dbReference type="EMBL" id="QXZ22942.1"/>
    </source>
</evidence>
<sequence>MNKAYRVIWNASLGAWVAVSELAKSKGKSKTVKKNSRKCSGCNCCDYYSFSSFTGYQ</sequence>
<name>A0ABD7F3R3_9GAMM</name>
<dbReference type="EMBL" id="CP079898">
    <property type="protein sequence ID" value="QXZ22942.1"/>
    <property type="molecule type" value="Genomic_DNA"/>
</dbReference>
<dbReference type="Proteomes" id="UP000827069">
    <property type="component" value="Chromosome"/>
</dbReference>
<accession>A0ABD7F3R3</accession>
<gene>
    <name evidence="2" type="ORF">I6L31_14850</name>
</gene>
<keyword evidence="3" id="KW-1185">Reference proteome</keyword>
<organism evidence="2 3">
    <name type="scientific">Acinetobacter septicus</name>
    <dbReference type="NCBI Taxonomy" id="465797"/>
    <lineage>
        <taxon>Bacteria</taxon>
        <taxon>Pseudomonadati</taxon>
        <taxon>Pseudomonadota</taxon>
        <taxon>Gammaproteobacteria</taxon>
        <taxon>Moraxellales</taxon>
        <taxon>Moraxellaceae</taxon>
        <taxon>Acinetobacter</taxon>
    </lineage>
</organism>
<evidence type="ECO:0000259" key="1">
    <source>
        <dbReference type="Pfam" id="PF13018"/>
    </source>
</evidence>
<dbReference type="Pfam" id="PF13018">
    <property type="entry name" value="ESPR"/>
    <property type="match status" value="1"/>
</dbReference>
<evidence type="ECO:0000313" key="3">
    <source>
        <dbReference type="Proteomes" id="UP000827069"/>
    </source>
</evidence>
<feature type="domain" description="ESPR" evidence="1">
    <location>
        <begin position="1"/>
        <end position="38"/>
    </location>
</feature>
<dbReference type="AlphaFoldDB" id="A0ABD7F3R3"/>